<evidence type="ECO:0000313" key="1">
    <source>
        <dbReference type="EMBL" id="MBK1867586.1"/>
    </source>
</evidence>
<dbReference type="Proteomes" id="UP000616151">
    <property type="component" value="Unassembled WGS sequence"/>
</dbReference>
<gene>
    <name evidence="1" type="ORF">JHL16_14605</name>
</gene>
<proteinExistence type="predicted"/>
<comment type="caution">
    <text evidence="1">The sequence shown here is derived from an EMBL/GenBank/DDBJ whole genome shotgun (WGS) entry which is preliminary data.</text>
</comment>
<sequence>MTDLIDVTSLDGDASLPSGLPEDIAGRLMSYLPVHGRRILVARQSGAITGLLVALQRPTAAMLRIVWLWAGRREAGQALVVTLAEASAEAGILSWRIDAGTSGAEVGDDMRLLLGLPQRADKRGFAERWLANHDMRTTRQVPHYAQSTEFTCGPCSLAMSFGGFDPAQIPDRHIEIALWREATTVIGLTGPGGCDPYAMALAAQRRGYRTRLFMSTEEPVLLDRGNTEAKRDLMRFVQADFKAKAHASPIIIEKREFDIAEIHDAVSLGAIAIVLIDQMATHGHKAPHWVVAHSVKNDVFLINDPWIDRDSFETEADAYDLPVRLPVLDRMAWYGEPRHRAAIVLSR</sequence>
<accession>A0ACC5R4J8</accession>
<name>A0ACC5R4J8_9HYPH</name>
<dbReference type="EMBL" id="JAENHL010000007">
    <property type="protein sequence ID" value="MBK1867586.1"/>
    <property type="molecule type" value="Genomic_DNA"/>
</dbReference>
<organism evidence="1 2">
    <name type="scientific">Taklimakanibacter albus</name>
    <dbReference type="NCBI Taxonomy" id="2800327"/>
    <lineage>
        <taxon>Bacteria</taxon>
        <taxon>Pseudomonadati</taxon>
        <taxon>Pseudomonadota</taxon>
        <taxon>Alphaproteobacteria</taxon>
        <taxon>Hyphomicrobiales</taxon>
        <taxon>Aestuariivirgaceae</taxon>
        <taxon>Taklimakanibacter</taxon>
    </lineage>
</organism>
<reference evidence="1" key="1">
    <citation type="submission" date="2021-01" db="EMBL/GenBank/DDBJ databases">
        <authorList>
            <person name="Sun Q."/>
        </authorList>
    </citation>
    <scope>NUCLEOTIDE SEQUENCE</scope>
    <source>
        <strain evidence="1">YIM B02566</strain>
    </source>
</reference>
<protein>
    <submittedName>
        <fullName evidence="1">Peptidase C39 family protein</fullName>
    </submittedName>
</protein>
<evidence type="ECO:0000313" key="2">
    <source>
        <dbReference type="Proteomes" id="UP000616151"/>
    </source>
</evidence>
<keyword evidence="2" id="KW-1185">Reference proteome</keyword>